<feature type="chain" id="PRO_5017958156" description="Secreted protein" evidence="1">
    <location>
        <begin position="19"/>
        <end position="82"/>
    </location>
</feature>
<accession>A0A3M7Q3A0</accession>
<keyword evidence="3" id="KW-1185">Reference proteome</keyword>
<dbReference type="Proteomes" id="UP000276133">
    <property type="component" value="Unassembled WGS sequence"/>
</dbReference>
<evidence type="ECO:0000313" key="2">
    <source>
        <dbReference type="EMBL" id="RNA05485.1"/>
    </source>
</evidence>
<evidence type="ECO:0000313" key="3">
    <source>
        <dbReference type="Proteomes" id="UP000276133"/>
    </source>
</evidence>
<dbReference type="AlphaFoldDB" id="A0A3M7Q3A0"/>
<sequence>MFIKYFIFCLSELFLVDLFNMKCGLKFVCIHLNFSFFTSNSYSVCLKTKDNFLEKNAQERELFMLRKFRHEENQLPANFGRP</sequence>
<gene>
    <name evidence="2" type="ORF">BpHYR1_038167</name>
</gene>
<evidence type="ECO:0008006" key="4">
    <source>
        <dbReference type="Google" id="ProtNLM"/>
    </source>
</evidence>
<organism evidence="2 3">
    <name type="scientific">Brachionus plicatilis</name>
    <name type="common">Marine rotifer</name>
    <name type="synonym">Brachionus muelleri</name>
    <dbReference type="NCBI Taxonomy" id="10195"/>
    <lineage>
        <taxon>Eukaryota</taxon>
        <taxon>Metazoa</taxon>
        <taxon>Spiralia</taxon>
        <taxon>Gnathifera</taxon>
        <taxon>Rotifera</taxon>
        <taxon>Eurotatoria</taxon>
        <taxon>Monogononta</taxon>
        <taxon>Pseudotrocha</taxon>
        <taxon>Ploima</taxon>
        <taxon>Brachionidae</taxon>
        <taxon>Brachionus</taxon>
    </lineage>
</organism>
<dbReference type="EMBL" id="REGN01007708">
    <property type="protein sequence ID" value="RNA05485.1"/>
    <property type="molecule type" value="Genomic_DNA"/>
</dbReference>
<evidence type="ECO:0000256" key="1">
    <source>
        <dbReference type="SAM" id="SignalP"/>
    </source>
</evidence>
<feature type="signal peptide" evidence="1">
    <location>
        <begin position="1"/>
        <end position="18"/>
    </location>
</feature>
<proteinExistence type="predicted"/>
<comment type="caution">
    <text evidence="2">The sequence shown here is derived from an EMBL/GenBank/DDBJ whole genome shotgun (WGS) entry which is preliminary data.</text>
</comment>
<reference evidence="2 3" key="1">
    <citation type="journal article" date="2018" name="Sci. Rep.">
        <title>Genomic signatures of local adaptation to the degree of environmental predictability in rotifers.</title>
        <authorList>
            <person name="Franch-Gras L."/>
            <person name="Hahn C."/>
            <person name="Garcia-Roger E.M."/>
            <person name="Carmona M.J."/>
            <person name="Serra M."/>
            <person name="Gomez A."/>
        </authorList>
    </citation>
    <scope>NUCLEOTIDE SEQUENCE [LARGE SCALE GENOMIC DNA]</scope>
    <source>
        <strain evidence="2">HYR1</strain>
    </source>
</reference>
<keyword evidence="1" id="KW-0732">Signal</keyword>
<name>A0A3M7Q3A0_BRAPC</name>
<protein>
    <recommendedName>
        <fullName evidence="4">Secreted protein</fullName>
    </recommendedName>
</protein>